<keyword evidence="3" id="KW-1185">Reference proteome</keyword>
<accession>A0A2T3AZW2</accession>
<dbReference type="AlphaFoldDB" id="A0A2T3AZW2"/>
<name>A0A2T3AZW2_AMORE</name>
<dbReference type="RefSeq" id="XP_024720206.1">
    <property type="nucleotide sequence ID" value="XM_024860884.1"/>
</dbReference>
<evidence type="ECO:0000313" key="2">
    <source>
        <dbReference type="EMBL" id="PSS16698.1"/>
    </source>
</evidence>
<dbReference type="InParanoid" id="A0A2T3AZW2"/>
<evidence type="ECO:0000256" key="1">
    <source>
        <dbReference type="SAM" id="MobiDB-lite"/>
    </source>
</evidence>
<evidence type="ECO:0000313" key="3">
    <source>
        <dbReference type="Proteomes" id="UP000241818"/>
    </source>
</evidence>
<dbReference type="Proteomes" id="UP000241818">
    <property type="component" value="Unassembled WGS sequence"/>
</dbReference>
<dbReference type="STRING" id="857342.A0A2T3AZW2"/>
<reference evidence="2 3" key="1">
    <citation type="journal article" date="2018" name="New Phytol.">
        <title>Comparative genomics and transcriptomics depict ericoid mycorrhizal fungi as versatile saprotrophs and plant mutualists.</title>
        <authorList>
            <person name="Martino E."/>
            <person name="Morin E."/>
            <person name="Grelet G.A."/>
            <person name="Kuo A."/>
            <person name="Kohler A."/>
            <person name="Daghino S."/>
            <person name="Barry K.W."/>
            <person name="Cichocki N."/>
            <person name="Clum A."/>
            <person name="Dockter R.B."/>
            <person name="Hainaut M."/>
            <person name="Kuo R.C."/>
            <person name="LaButti K."/>
            <person name="Lindahl B.D."/>
            <person name="Lindquist E.A."/>
            <person name="Lipzen A."/>
            <person name="Khouja H.R."/>
            <person name="Magnuson J."/>
            <person name="Murat C."/>
            <person name="Ohm R.A."/>
            <person name="Singer S.W."/>
            <person name="Spatafora J.W."/>
            <person name="Wang M."/>
            <person name="Veneault-Fourrey C."/>
            <person name="Henrissat B."/>
            <person name="Grigoriev I.V."/>
            <person name="Martin F.M."/>
            <person name="Perotto S."/>
        </authorList>
    </citation>
    <scope>NUCLEOTIDE SEQUENCE [LARGE SCALE GENOMIC DNA]</scope>
    <source>
        <strain evidence="2 3">ATCC 22711</strain>
    </source>
</reference>
<protein>
    <submittedName>
        <fullName evidence="2">Uncharacterized protein</fullName>
    </submittedName>
</protein>
<gene>
    <name evidence="2" type="ORF">M430DRAFT_103831</name>
</gene>
<proteinExistence type="predicted"/>
<sequence>MDVDEGRTTVRVPAIDPAPPGKVNPNRPVPATLFAGPYQSTFALKVAATTPEVMKCLGHVNCSYLSTPGMAPTLLQLKQHAHSLTVLIKHMTISTAPAVIDNRNLSSGGTGEFHQNESYDWLNDLSKPYENPDRHHQMPLTSLLNTIEPDASRSRSYANICPLHPADVRTPKNGLSLPYATHQSLIEHANEILELLDHEYSAKGGLLSILPPKEQTEDREKAETTLLGQLILYISRLVQRLHELEREYANALDVIKGEAAVPHQALSKLGPHGRKPREMVYPQDRFVLVNAGDDVWQFLSNEFERKEINDAEKDRERRALGISGDALWEEKDGVEFARGITTLDVTTRYYRLRGDPLKTVFVIPAYQEHPGTRVTRETERQPTVVSVVKPVWPERVSTWELKKRSDMEELKVLREKFSEQEKELELA</sequence>
<organism evidence="2 3">
    <name type="scientific">Amorphotheca resinae ATCC 22711</name>
    <dbReference type="NCBI Taxonomy" id="857342"/>
    <lineage>
        <taxon>Eukaryota</taxon>
        <taxon>Fungi</taxon>
        <taxon>Dikarya</taxon>
        <taxon>Ascomycota</taxon>
        <taxon>Pezizomycotina</taxon>
        <taxon>Leotiomycetes</taxon>
        <taxon>Helotiales</taxon>
        <taxon>Amorphothecaceae</taxon>
        <taxon>Amorphotheca</taxon>
    </lineage>
</organism>
<dbReference type="GeneID" id="36568965"/>
<dbReference type="OrthoDB" id="5413531at2759"/>
<dbReference type="EMBL" id="KZ679012">
    <property type="protein sequence ID" value="PSS16698.1"/>
    <property type="molecule type" value="Genomic_DNA"/>
</dbReference>
<feature type="non-terminal residue" evidence="2">
    <location>
        <position position="427"/>
    </location>
</feature>
<feature type="region of interest" description="Disordered" evidence="1">
    <location>
        <begin position="1"/>
        <end position="26"/>
    </location>
</feature>